<evidence type="ECO:0000256" key="1">
    <source>
        <dbReference type="SAM" id="Phobius"/>
    </source>
</evidence>
<dbReference type="Proteomes" id="UP000332933">
    <property type="component" value="Unassembled WGS sequence"/>
</dbReference>
<evidence type="ECO:0000313" key="3">
    <source>
        <dbReference type="EMBL" id="VFT86400.1"/>
    </source>
</evidence>
<evidence type="ECO:0000313" key="2">
    <source>
        <dbReference type="EMBL" id="KAF0699928.1"/>
    </source>
</evidence>
<reference evidence="2" key="2">
    <citation type="submission" date="2019-06" db="EMBL/GenBank/DDBJ databases">
        <title>Genomics analysis of Aphanomyces spp. identifies a new class of oomycete effector associated with host adaptation.</title>
        <authorList>
            <person name="Gaulin E."/>
        </authorList>
    </citation>
    <scope>NUCLEOTIDE SEQUENCE</scope>
    <source>
        <strain evidence="2">CBS 578.67</strain>
    </source>
</reference>
<dbReference type="EMBL" id="VJMH01005146">
    <property type="protein sequence ID" value="KAF0699928.1"/>
    <property type="molecule type" value="Genomic_DNA"/>
</dbReference>
<evidence type="ECO:0000313" key="4">
    <source>
        <dbReference type="Proteomes" id="UP000332933"/>
    </source>
</evidence>
<feature type="transmembrane region" description="Helical" evidence="1">
    <location>
        <begin position="121"/>
        <end position="138"/>
    </location>
</feature>
<keyword evidence="1" id="KW-1133">Transmembrane helix</keyword>
<gene>
    <name evidence="3" type="primary">Aste57867_9521</name>
    <name evidence="2" type="ORF">As57867_009484</name>
    <name evidence="3" type="ORF">ASTE57867_9521</name>
</gene>
<keyword evidence="4" id="KW-1185">Reference proteome</keyword>
<name>A0A485KNJ1_9STRA</name>
<protein>
    <submittedName>
        <fullName evidence="3">Aste57867_9521 protein</fullName>
    </submittedName>
</protein>
<reference evidence="3 4" key="1">
    <citation type="submission" date="2019-03" db="EMBL/GenBank/DDBJ databases">
        <authorList>
            <person name="Gaulin E."/>
            <person name="Dumas B."/>
        </authorList>
    </citation>
    <scope>NUCLEOTIDE SEQUENCE [LARGE SCALE GENOMIC DNA]</scope>
    <source>
        <strain evidence="3">CBS 568.67</strain>
    </source>
</reference>
<accession>A0A485KNJ1</accession>
<sequence length="233" mass="24874">MHPWSNCLTEFLAKTRSGATNPDSPSNISSILKISFNTANVLVPKVPQRVQLCCCQATDTCFLTWNACLCSTPTATPRNMSVTRRCQRECNGTSTRLTPSPISNVSNASVPRITTNTSTSGIVLIILLTLVVIGFLFGCAISCCGGCATTTEPATTSTNTLALRPVTARRPPQPMATIPVATVVPAVDRIEFAGTAALTYGLRRARTESEFGHGRSSHVVWIHATSRGEEGFV</sequence>
<organism evidence="3 4">
    <name type="scientific">Aphanomyces stellatus</name>
    <dbReference type="NCBI Taxonomy" id="120398"/>
    <lineage>
        <taxon>Eukaryota</taxon>
        <taxon>Sar</taxon>
        <taxon>Stramenopiles</taxon>
        <taxon>Oomycota</taxon>
        <taxon>Saprolegniomycetes</taxon>
        <taxon>Saprolegniales</taxon>
        <taxon>Verrucalvaceae</taxon>
        <taxon>Aphanomyces</taxon>
    </lineage>
</organism>
<dbReference type="AlphaFoldDB" id="A0A485KNJ1"/>
<keyword evidence="1" id="KW-0472">Membrane</keyword>
<proteinExistence type="predicted"/>
<keyword evidence="1" id="KW-0812">Transmembrane</keyword>
<dbReference type="EMBL" id="CAADRA010005167">
    <property type="protein sequence ID" value="VFT86400.1"/>
    <property type="molecule type" value="Genomic_DNA"/>
</dbReference>